<evidence type="ECO:0000313" key="3">
    <source>
        <dbReference type="Proteomes" id="UP000051679"/>
    </source>
</evidence>
<evidence type="ECO:0000313" key="2">
    <source>
        <dbReference type="EMBL" id="KRM55367.1"/>
    </source>
</evidence>
<protein>
    <submittedName>
        <fullName evidence="2">Uncharacterized protein</fullName>
    </submittedName>
</protein>
<gene>
    <name evidence="2" type="ORF">FC18_GL001400</name>
</gene>
<dbReference type="EMBL" id="AYYO01000023">
    <property type="protein sequence ID" value="KRM55367.1"/>
    <property type="molecule type" value="Genomic_DNA"/>
</dbReference>
<proteinExistence type="predicted"/>
<sequence>MANKIWRNRNAKRTKKLGHKLLNPKQAARIHLENQVRGLPERVVESSSELDAALSADQEIEREHNVFPPDEQD</sequence>
<name>A0A0R1ZK72_9LACO</name>
<reference evidence="2 3" key="1">
    <citation type="journal article" date="2015" name="Genome Announc.">
        <title>Expanding the biotechnology potential of lactobacilli through comparative genomics of 213 strains and associated genera.</title>
        <authorList>
            <person name="Sun Z."/>
            <person name="Harris H.M."/>
            <person name="McCann A."/>
            <person name="Guo C."/>
            <person name="Argimon S."/>
            <person name="Zhang W."/>
            <person name="Yang X."/>
            <person name="Jeffery I.B."/>
            <person name="Cooney J.C."/>
            <person name="Kagawa T.F."/>
            <person name="Liu W."/>
            <person name="Song Y."/>
            <person name="Salvetti E."/>
            <person name="Wrobel A."/>
            <person name="Rasinkangas P."/>
            <person name="Parkhill J."/>
            <person name="Rea M.C."/>
            <person name="O'Sullivan O."/>
            <person name="Ritari J."/>
            <person name="Douillard F.P."/>
            <person name="Paul Ross R."/>
            <person name="Yang R."/>
            <person name="Briner A.E."/>
            <person name="Felis G.E."/>
            <person name="de Vos W.M."/>
            <person name="Barrangou R."/>
            <person name="Klaenhammer T.R."/>
            <person name="Caufield P.W."/>
            <person name="Cui Y."/>
            <person name="Zhang H."/>
            <person name="O'Toole P.W."/>
        </authorList>
    </citation>
    <scope>NUCLEOTIDE SEQUENCE [LARGE SCALE GENOMIC DNA]</scope>
    <source>
        <strain evidence="2 3">DSM 20505</strain>
    </source>
</reference>
<comment type="caution">
    <text evidence="2">The sequence shown here is derived from an EMBL/GenBank/DDBJ whole genome shotgun (WGS) entry which is preliminary data.</text>
</comment>
<feature type="region of interest" description="Disordered" evidence="1">
    <location>
        <begin position="50"/>
        <end position="73"/>
    </location>
</feature>
<dbReference type="RefSeq" id="WP_054679154.1">
    <property type="nucleotide sequence ID" value="NZ_AYYO01000023.1"/>
</dbReference>
<evidence type="ECO:0000256" key="1">
    <source>
        <dbReference type="SAM" id="MobiDB-lite"/>
    </source>
</evidence>
<accession>A0A0R1ZK72</accession>
<dbReference type="Proteomes" id="UP000051679">
    <property type="component" value="Unassembled WGS sequence"/>
</dbReference>
<organism evidence="2 3">
    <name type="scientific">Lacticaseibacillus sharpeae JCM 1186 = DSM 20505</name>
    <dbReference type="NCBI Taxonomy" id="1291052"/>
    <lineage>
        <taxon>Bacteria</taxon>
        <taxon>Bacillati</taxon>
        <taxon>Bacillota</taxon>
        <taxon>Bacilli</taxon>
        <taxon>Lactobacillales</taxon>
        <taxon>Lactobacillaceae</taxon>
        <taxon>Lacticaseibacillus</taxon>
    </lineage>
</organism>
<dbReference type="AlphaFoldDB" id="A0A0R1ZK72"/>
<keyword evidence="3" id="KW-1185">Reference proteome</keyword>
<dbReference type="PATRIC" id="fig|1291052.5.peg.1419"/>